<evidence type="ECO:0000256" key="9">
    <source>
        <dbReference type="ARBA" id="ARBA00023237"/>
    </source>
</evidence>
<dbReference type="InterPro" id="IPR049371">
    <property type="entry name" value="GspD-like_N0"/>
</dbReference>
<dbReference type="PANTHER" id="PTHR30332">
    <property type="entry name" value="PROBABLE GENERAL SECRETION PATHWAY PROTEIN D"/>
    <property type="match status" value="1"/>
</dbReference>
<dbReference type="Proteomes" id="UP000317839">
    <property type="component" value="Unassembled WGS sequence"/>
</dbReference>
<dbReference type="PROSITE" id="PS00875">
    <property type="entry name" value="T2SP_D"/>
    <property type="match status" value="1"/>
</dbReference>
<dbReference type="Pfam" id="PF21305">
    <property type="entry name" value="type_II_gspD_N0"/>
    <property type="match status" value="1"/>
</dbReference>
<accession>A0A545TA98</accession>
<proteinExistence type="inferred from homology"/>
<keyword evidence="9" id="KW-0998">Cell outer membrane</keyword>
<feature type="domain" description="NolW-like" evidence="13">
    <location>
        <begin position="193"/>
        <end position="260"/>
    </location>
</feature>
<organism evidence="15 16">
    <name type="scientific">Aliikangiella marina</name>
    <dbReference type="NCBI Taxonomy" id="1712262"/>
    <lineage>
        <taxon>Bacteria</taxon>
        <taxon>Pseudomonadati</taxon>
        <taxon>Pseudomonadota</taxon>
        <taxon>Gammaproteobacteria</taxon>
        <taxon>Oceanospirillales</taxon>
        <taxon>Pleioneaceae</taxon>
        <taxon>Aliikangiella</taxon>
    </lineage>
</organism>
<sequence length="687" mass="74751">MKSFFGVAALTAMAIFLSTVTFQVSAAKATLNLKETDIEVFIESVSRITGKTFIIDPRVKNKKVTVISQHEMDEEEIFALFLSVLQVHQFTAVETDGIYKIEQLQAAKQDSVPVYSENGPSFSGDQVITRVIKVDNIDVGQLVPLLRTLVSTQGHMAQYKPTNVMVIHDTSANLERIVKIIRQIDKESNEEIQVIPMQHASASEVVRILESLEKKSGQAKGPTTNVPRFVADERTNSILLSADAKASLRLRALIARLDSEISDSGNTKVIYLKYANAEELATLLEGVGESIEQEEGKDKPTRRGGNNKAYSIKAHAETNSLVITAAPDIMRSFESVITQLDLRRKQVHVEAIIVEISDNRVKELGVQWATEAGLINFTNSSPSIAQVGAGVLAYNGQDQGTTTTIIDGNIVTETPPSNGDNGAALGQVLAGATGALFGFSDDESWAGLLKVLATDTDSNVLSTPSLTTLDNEEATISIGQEIPVITGSTLGNNNSNPFQSVDRKDVGIKLKITPQINEGDSVILKIEQEVSSIAGATGADIVTNKRQINTTVLAGDGQTIVLGGLIDDDIQESAQKVPLLGDIPILGYLFSSRATTKIKRNLMVFIRPSIISDASGFDDISSRKYNFMRAQQLDWQQRGVSLMPTIDSNVMPKWNDELALPPSFEETLRQHDLEMQKKAQEAAEENQ</sequence>
<evidence type="ECO:0000256" key="7">
    <source>
        <dbReference type="ARBA" id="ARBA00022927"/>
    </source>
</evidence>
<evidence type="ECO:0000259" key="14">
    <source>
        <dbReference type="Pfam" id="PF21305"/>
    </source>
</evidence>
<keyword evidence="16" id="KW-1185">Reference proteome</keyword>
<feature type="chain" id="PRO_5022180372" evidence="11">
    <location>
        <begin position="27"/>
        <end position="687"/>
    </location>
</feature>
<dbReference type="AlphaFoldDB" id="A0A545TA98"/>
<feature type="domain" description="Type II/III secretion system secretin-like" evidence="12">
    <location>
        <begin position="452"/>
        <end position="611"/>
    </location>
</feature>
<feature type="domain" description="NolW-like" evidence="13">
    <location>
        <begin position="267"/>
        <end position="346"/>
    </location>
</feature>
<dbReference type="NCBIfam" id="TIGR02517">
    <property type="entry name" value="type_II_gspD"/>
    <property type="match status" value="1"/>
</dbReference>
<dbReference type="GO" id="GO:0009279">
    <property type="term" value="C:cell outer membrane"/>
    <property type="evidence" value="ECO:0007669"/>
    <property type="project" value="UniProtKB-SubCell"/>
</dbReference>
<feature type="domain" description="GspD-like N0" evidence="14">
    <location>
        <begin position="31"/>
        <end position="101"/>
    </location>
</feature>
<evidence type="ECO:0000259" key="13">
    <source>
        <dbReference type="Pfam" id="PF03958"/>
    </source>
</evidence>
<evidence type="ECO:0000256" key="1">
    <source>
        <dbReference type="ARBA" id="ARBA00004442"/>
    </source>
</evidence>
<feature type="signal peptide" evidence="11">
    <location>
        <begin position="1"/>
        <end position="26"/>
    </location>
</feature>
<keyword evidence="8" id="KW-0472">Membrane</keyword>
<evidence type="ECO:0000256" key="4">
    <source>
        <dbReference type="ARBA" id="ARBA00022452"/>
    </source>
</evidence>
<evidence type="ECO:0000256" key="8">
    <source>
        <dbReference type="ARBA" id="ARBA00023136"/>
    </source>
</evidence>
<protein>
    <submittedName>
        <fullName evidence="15">Type II secretion system protein GspD</fullName>
    </submittedName>
</protein>
<dbReference type="InterPro" id="IPR005644">
    <property type="entry name" value="NolW-like"/>
</dbReference>
<dbReference type="InterPro" id="IPR004846">
    <property type="entry name" value="T2SS/T3SS_dom"/>
</dbReference>
<dbReference type="Gene3D" id="3.30.1370.120">
    <property type="match status" value="3"/>
</dbReference>
<dbReference type="OrthoDB" id="9775455at2"/>
<evidence type="ECO:0000256" key="3">
    <source>
        <dbReference type="ARBA" id="ARBA00022448"/>
    </source>
</evidence>
<dbReference type="InterPro" id="IPR001775">
    <property type="entry name" value="GspD/PilQ"/>
</dbReference>
<evidence type="ECO:0000256" key="5">
    <source>
        <dbReference type="ARBA" id="ARBA00022692"/>
    </source>
</evidence>
<comment type="subcellular location">
    <subcellularLocation>
        <location evidence="1 10">Cell outer membrane</location>
    </subcellularLocation>
</comment>
<dbReference type="GO" id="GO:0015627">
    <property type="term" value="C:type II protein secretion system complex"/>
    <property type="evidence" value="ECO:0007669"/>
    <property type="project" value="InterPro"/>
</dbReference>
<evidence type="ECO:0000256" key="2">
    <source>
        <dbReference type="ARBA" id="ARBA00006980"/>
    </source>
</evidence>
<evidence type="ECO:0000256" key="10">
    <source>
        <dbReference type="RuleBase" id="RU004004"/>
    </source>
</evidence>
<feature type="domain" description="NolW-like" evidence="13">
    <location>
        <begin position="129"/>
        <end position="188"/>
    </location>
</feature>
<dbReference type="InterPro" id="IPR013356">
    <property type="entry name" value="T2SS_GspD"/>
</dbReference>
<dbReference type="Pfam" id="PF03958">
    <property type="entry name" value="Secretin_N"/>
    <property type="match status" value="3"/>
</dbReference>
<comment type="caution">
    <text evidence="15">The sequence shown here is derived from an EMBL/GenBank/DDBJ whole genome shotgun (WGS) entry which is preliminary data.</text>
</comment>
<dbReference type="InterPro" id="IPR050810">
    <property type="entry name" value="Bact_Secretion_Sys_Channel"/>
</dbReference>
<reference evidence="15 16" key="1">
    <citation type="submission" date="2019-06" db="EMBL/GenBank/DDBJ databases">
        <title>Draft genome of Aliikangiella marina GYP-15.</title>
        <authorList>
            <person name="Wang G."/>
        </authorList>
    </citation>
    <scope>NUCLEOTIDE SEQUENCE [LARGE SCALE GENOMIC DNA]</scope>
    <source>
        <strain evidence="15 16">GYP-15</strain>
    </source>
</reference>
<evidence type="ECO:0000313" key="15">
    <source>
        <dbReference type="EMBL" id="TQV74140.1"/>
    </source>
</evidence>
<keyword evidence="3 10" id="KW-0813">Transport</keyword>
<keyword evidence="7" id="KW-0653">Protein transport</keyword>
<evidence type="ECO:0000256" key="11">
    <source>
        <dbReference type="SAM" id="SignalP"/>
    </source>
</evidence>
<comment type="similarity">
    <text evidence="2">Belongs to the bacterial secretin family. GSP D subfamily.</text>
</comment>
<evidence type="ECO:0000313" key="16">
    <source>
        <dbReference type="Proteomes" id="UP000317839"/>
    </source>
</evidence>
<dbReference type="GO" id="GO:0015628">
    <property type="term" value="P:protein secretion by the type II secretion system"/>
    <property type="evidence" value="ECO:0007669"/>
    <property type="project" value="InterPro"/>
</dbReference>
<keyword evidence="5" id="KW-0812">Transmembrane</keyword>
<evidence type="ECO:0000256" key="6">
    <source>
        <dbReference type="ARBA" id="ARBA00022729"/>
    </source>
</evidence>
<dbReference type="PRINTS" id="PR00811">
    <property type="entry name" value="BCTERIALGSPD"/>
</dbReference>
<keyword evidence="6 11" id="KW-0732">Signal</keyword>
<dbReference type="Pfam" id="PF00263">
    <property type="entry name" value="Secretin"/>
    <property type="match status" value="1"/>
</dbReference>
<gene>
    <name evidence="15" type="primary">gspD</name>
    <name evidence="15" type="ORF">FLL45_13730</name>
</gene>
<dbReference type="PANTHER" id="PTHR30332:SF24">
    <property type="entry name" value="SECRETIN GSPD-RELATED"/>
    <property type="match status" value="1"/>
</dbReference>
<dbReference type="EMBL" id="VIKR01000003">
    <property type="protein sequence ID" value="TQV74140.1"/>
    <property type="molecule type" value="Genomic_DNA"/>
</dbReference>
<keyword evidence="4" id="KW-1134">Transmembrane beta strand</keyword>
<dbReference type="InterPro" id="IPR004845">
    <property type="entry name" value="T2SS_GspD_CS"/>
</dbReference>
<name>A0A545TA98_9GAMM</name>
<evidence type="ECO:0000259" key="12">
    <source>
        <dbReference type="Pfam" id="PF00263"/>
    </source>
</evidence>
<dbReference type="InterPro" id="IPR038591">
    <property type="entry name" value="NolW-like_sf"/>
</dbReference>